<dbReference type="PRINTS" id="PR00368">
    <property type="entry name" value="FADPNR"/>
</dbReference>
<dbReference type="Proteomes" id="UP001165287">
    <property type="component" value="Unassembled WGS sequence"/>
</dbReference>
<dbReference type="InterPro" id="IPR036188">
    <property type="entry name" value="FAD/NAD-bd_sf"/>
</dbReference>
<name>A0ABS7USP5_9BACI</name>
<comment type="caution">
    <text evidence="2">The sequence shown here is derived from an EMBL/GenBank/DDBJ whole genome shotgun (WGS) entry which is preliminary data.</text>
</comment>
<organism evidence="2 3">
    <name type="scientific">Metabacillus rhizolycopersici</name>
    <dbReference type="NCBI Taxonomy" id="2875709"/>
    <lineage>
        <taxon>Bacteria</taxon>
        <taxon>Bacillati</taxon>
        <taxon>Bacillota</taxon>
        <taxon>Bacilli</taxon>
        <taxon>Bacillales</taxon>
        <taxon>Bacillaceae</taxon>
        <taxon>Metabacillus</taxon>
    </lineage>
</organism>
<evidence type="ECO:0000313" key="3">
    <source>
        <dbReference type="Proteomes" id="UP001165287"/>
    </source>
</evidence>
<protein>
    <submittedName>
        <fullName evidence="2">FAD/NAD(P)-binding protein</fullName>
    </submittedName>
</protein>
<gene>
    <name evidence="2" type="ORF">K9V48_12810</name>
</gene>
<evidence type="ECO:0000259" key="1">
    <source>
        <dbReference type="Pfam" id="PF13454"/>
    </source>
</evidence>
<reference evidence="2" key="1">
    <citation type="submission" date="2024-05" db="EMBL/GenBank/DDBJ databases">
        <title>Metabacillus sp. nov., isolated from the rhizosphere soil of tomato plants.</title>
        <authorList>
            <person name="Ma R."/>
        </authorList>
    </citation>
    <scope>NUCLEOTIDE SEQUENCE</scope>
    <source>
        <strain evidence="2">DBTR6</strain>
    </source>
</reference>
<dbReference type="Gene3D" id="3.50.50.60">
    <property type="entry name" value="FAD/NAD(P)-binding domain"/>
    <property type="match status" value="1"/>
</dbReference>
<proteinExistence type="predicted"/>
<dbReference type="EMBL" id="JAIQUM010000026">
    <property type="protein sequence ID" value="MBZ5751107.1"/>
    <property type="molecule type" value="Genomic_DNA"/>
</dbReference>
<evidence type="ECO:0000313" key="2">
    <source>
        <dbReference type="EMBL" id="MBZ5751107.1"/>
    </source>
</evidence>
<accession>A0ABS7USP5</accession>
<dbReference type="RefSeq" id="WP_224139381.1">
    <property type="nucleotide sequence ID" value="NZ_JAIQUM010000026.1"/>
</dbReference>
<dbReference type="Pfam" id="PF13454">
    <property type="entry name" value="NAD_binding_9"/>
    <property type="match status" value="1"/>
</dbReference>
<dbReference type="PANTHER" id="PTHR38663">
    <property type="match status" value="1"/>
</dbReference>
<sequence>MYEWVIIGGGIQGVTLAVFLLKSGKVKADELAIVDRNAEPLANWKRSTSVISMPYLRSPSVHHLAVDPFGLQSFVKKGSLDKRTAFYGPYKRPSLEVFNDHCEHLVKDLSIKDAWIQGHVQRALKGKDGWQIQLKDGREIYGKKLALAIGIGEQCNMPDWAIDLESHDPTHVYHIFDEAMPEFDAMRLPITIIGGGITSIHLALKLSERYPNQVTLLKRHPFRIHDFDSDPGWLGPKRQNGFRYLESYGKRRKEIISARNRGSVPHDLYIKLLNRMKSGALAVEENEVSGYEVKNDSVHLFDKAGSLIAQTGTILLATGYLPSLPGGEWIKEMVEAMELPCADCGYPIVSRALQWGQDLYVVGALAELEMGPIARNISGARQAARRIVEYL</sequence>
<dbReference type="InterPro" id="IPR038732">
    <property type="entry name" value="HpyO/CreE_NAD-binding"/>
</dbReference>
<keyword evidence="3" id="KW-1185">Reference proteome</keyword>
<dbReference type="SUPFAM" id="SSF51905">
    <property type="entry name" value="FAD/NAD(P)-binding domain"/>
    <property type="match status" value="2"/>
</dbReference>
<dbReference type="PANTHER" id="PTHR38663:SF1">
    <property type="entry name" value="L-ORNITHINE N(5)-MONOOXYGENASE"/>
    <property type="match status" value="1"/>
</dbReference>
<feature type="domain" description="FAD-dependent urate hydroxylase HpyO/Asp monooxygenase CreE-like FAD/NAD(P)-binding" evidence="1">
    <location>
        <begin position="5"/>
        <end position="151"/>
    </location>
</feature>